<name>A0A7V3UZW1_UNCW3</name>
<sequence length="120" mass="13535">MKANGTWKVILIMLVFCGCALGCLYLHATSIRLTRELTAVDTQRRLVEERIEMLKVELEQMKGFCRLESLWVASDNKVAERASRVELTANEHLGVQPATNTGETPGQAVAVEYRRERTGR</sequence>
<protein>
    <recommendedName>
        <fullName evidence="4">Cell division protein FtsL</fullName>
    </recommendedName>
</protein>
<feature type="region of interest" description="Disordered" evidence="1">
    <location>
        <begin position="90"/>
        <end position="120"/>
    </location>
</feature>
<organism evidence="3">
    <name type="scientific">candidate division WOR-3 bacterium</name>
    <dbReference type="NCBI Taxonomy" id="2052148"/>
    <lineage>
        <taxon>Bacteria</taxon>
        <taxon>Bacteria division WOR-3</taxon>
    </lineage>
</organism>
<dbReference type="EMBL" id="DTMZ01000102">
    <property type="protein sequence ID" value="HGD13308.1"/>
    <property type="molecule type" value="Genomic_DNA"/>
</dbReference>
<gene>
    <name evidence="3" type="ORF">ENX16_04440</name>
</gene>
<comment type="caution">
    <text evidence="3">The sequence shown here is derived from an EMBL/GenBank/DDBJ whole genome shotgun (WGS) entry which is preliminary data.</text>
</comment>
<proteinExistence type="predicted"/>
<evidence type="ECO:0000256" key="2">
    <source>
        <dbReference type="SAM" id="Phobius"/>
    </source>
</evidence>
<dbReference type="AlphaFoldDB" id="A0A7V3UZW1"/>
<feature type="transmembrane region" description="Helical" evidence="2">
    <location>
        <begin position="6"/>
        <end position="26"/>
    </location>
</feature>
<dbReference type="PROSITE" id="PS51257">
    <property type="entry name" value="PROKAR_LIPOPROTEIN"/>
    <property type="match status" value="1"/>
</dbReference>
<reference evidence="3" key="1">
    <citation type="journal article" date="2020" name="mSystems">
        <title>Genome- and Community-Level Interaction Insights into Carbon Utilization and Element Cycling Functions of Hydrothermarchaeota in Hydrothermal Sediment.</title>
        <authorList>
            <person name="Zhou Z."/>
            <person name="Liu Y."/>
            <person name="Xu W."/>
            <person name="Pan J."/>
            <person name="Luo Z.H."/>
            <person name="Li M."/>
        </authorList>
    </citation>
    <scope>NUCLEOTIDE SEQUENCE [LARGE SCALE GENOMIC DNA]</scope>
    <source>
        <strain evidence="3">SpSt-914</strain>
    </source>
</reference>
<evidence type="ECO:0000313" key="3">
    <source>
        <dbReference type="EMBL" id="HGD13308.1"/>
    </source>
</evidence>
<keyword evidence="2" id="KW-1133">Transmembrane helix</keyword>
<keyword evidence="2" id="KW-0472">Membrane</keyword>
<evidence type="ECO:0008006" key="4">
    <source>
        <dbReference type="Google" id="ProtNLM"/>
    </source>
</evidence>
<evidence type="ECO:0000256" key="1">
    <source>
        <dbReference type="SAM" id="MobiDB-lite"/>
    </source>
</evidence>
<keyword evidence="2" id="KW-0812">Transmembrane</keyword>
<accession>A0A7V3UZW1</accession>